<name>A0A195C478_9HYME</name>
<proteinExistence type="predicted"/>
<gene>
    <name evidence="2" type="ORF">ALC62_13853</name>
</gene>
<feature type="compositionally biased region" description="Polar residues" evidence="1">
    <location>
        <begin position="123"/>
        <end position="161"/>
    </location>
</feature>
<dbReference type="EMBL" id="KQ978292">
    <property type="protein sequence ID" value="KYM95425.1"/>
    <property type="molecule type" value="Genomic_DNA"/>
</dbReference>
<evidence type="ECO:0000313" key="3">
    <source>
        <dbReference type="Proteomes" id="UP000078542"/>
    </source>
</evidence>
<reference evidence="2 3" key="1">
    <citation type="submission" date="2016-03" db="EMBL/GenBank/DDBJ databases">
        <title>Cyphomyrmex costatus WGS genome.</title>
        <authorList>
            <person name="Nygaard S."/>
            <person name="Hu H."/>
            <person name="Boomsma J."/>
            <person name="Zhang G."/>
        </authorList>
    </citation>
    <scope>NUCLEOTIDE SEQUENCE [LARGE SCALE GENOMIC DNA]</scope>
    <source>
        <strain evidence="2">MS0001</strain>
        <tissue evidence="2">Whole body</tissue>
    </source>
</reference>
<feature type="non-terminal residue" evidence="2">
    <location>
        <position position="1"/>
    </location>
</feature>
<protein>
    <submittedName>
        <fullName evidence="2">Uncharacterized protein</fullName>
    </submittedName>
</protein>
<feature type="region of interest" description="Disordered" evidence="1">
    <location>
        <begin position="123"/>
        <end position="171"/>
    </location>
</feature>
<evidence type="ECO:0000313" key="2">
    <source>
        <dbReference type="EMBL" id="KYM95425.1"/>
    </source>
</evidence>
<dbReference type="AlphaFoldDB" id="A0A195C478"/>
<sequence length="171" mass="19393">SGFETVKPRSKVSNLIARQFESPRLNPPADQRIRRLLVGLTNIWSDRRRNLKECSYTESICTSSHLRHFSRKNYIFVVLDGTVLFCVSICMSDFSRNAETLHIATSAEKEIAALKEQLAATNDNNSKTEGHQLSQPPQGSDQQQVHDASNPRRTPNSNLEQELQAKDKEVR</sequence>
<evidence type="ECO:0000256" key="1">
    <source>
        <dbReference type="SAM" id="MobiDB-lite"/>
    </source>
</evidence>
<organism evidence="2 3">
    <name type="scientific">Cyphomyrmex costatus</name>
    <dbReference type="NCBI Taxonomy" id="456900"/>
    <lineage>
        <taxon>Eukaryota</taxon>
        <taxon>Metazoa</taxon>
        <taxon>Ecdysozoa</taxon>
        <taxon>Arthropoda</taxon>
        <taxon>Hexapoda</taxon>
        <taxon>Insecta</taxon>
        <taxon>Pterygota</taxon>
        <taxon>Neoptera</taxon>
        <taxon>Endopterygota</taxon>
        <taxon>Hymenoptera</taxon>
        <taxon>Apocrita</taxon>
        <taxon>Aculeata</taxon>
        <taxon>Formicoidea</taxon>
        <taxon>Formicidae</taxon>
        <taxon>Myrmicinae</taxon>
        <taxon>Cyphomyrmex</taxon>
    </lineage>
</organism>
<dbReference type="STRING" id="456900.A0A195C478"/>
<accession>A0A195C478</accession>
<keyword evidence="3" id="KW-1185">Reference proteome</keyword>
<dbReference type="Proteomes" id="UP000078542">
    <property type="component" value="Unassembled WGS sequence"/>
</dbReference>